<dbReference type="AlphaFoldDB" id="A0A7J6W964"/>
<sequence>MAPRQSSNKKQRKTEDHHREELKIKKTTSNSKVFNYNFSMNDFSHEEREIADVLLLLQILEPQYPFKSTKSPSRNPLPLPPPWGRRKRRSAINVTPSPSPPREPIPVVQPSLPPPCSKEDERIVKKKKTSPSTTPNTPLSLSSFGSGSESPSNNMEEQQQQQILLDTLTQLTIQIRNLKTEIPKVRHRRNKLMEVNGLLQNMLAQTERNMQVR</sequence>
<organism evidence="2 3">
    <name type="scientific">Thalictrum thalictroides</name>
    <name type="common">Rue-anemone</name>
    <name type="synonym">Anemone thalictroides</name>
    <dbReference type="NCBI Taxonomy" id="46969"/>
    <lineage>
        <taxon>Eukaryota</taxon>
        <taxon>Viridiplantae</taxon>
        <taxon>Streptophyta</taxon>
        <taxon>Embryophyta</taxon>
        <taxon>Tracheophyta</taxon>
        <taxon>Spermatophyta</taxon>
        <taxon>Magnoliopsida</taxon>
        <taxon>Ranunculales</taxon>
        <taxon>Ranunculaceae</taxon>
        <taxon>Thalictroideae</taxon>
        <taxon>Thalictrum</taxon>
    </lineage>
</organism>
<reference evidence="2 3" key="1">
    <citation type="submission" date="2020-06" db="EMBL/GenBank/DDBJ databases">
        <title>Transcriptomic and genomic resources for Thalictrum thalictroides and T. hernandezii: Facilitating candidate gene discovery in an emerging model plant lineage.</title>
        <authorList>
            <person name="Arias T."/>
            <person name="Riano-Pachon D.M."/>
            <person name="Di Stilio V.S."/>
        </authorList>
    </citation>
    <scope>NUCLEOTIDE SEQUENCE [LARGE SCALE GENOMIC DNA]</scope>
    <source>
        <strain evidence="3">cv. WT478/WT964</strain>
        <tissue evidence="2">Leaves</tissue>
    </source>
</reference>
<keyword evidence="3" id="KW-1185">Reference proteome</keyword>
<feature type="compositionally biased region" description="Low complexity" evidence="1">
    <location>
        <begin position="130"/>
        <end position="160"/>
    </location>
</feature>
<protein>
    <submittedName>
        <fullName evidence="2">Uncharacterized protein</fullName>
    </submittedName>
</protein>
<evidence type="ECO:0000313" key="3">
    <source>
        <dbReference type="Proteomes" id="UP000554482"/>
    </source>
</evidence>
<gene>
    <name evidence="2" type="ORF">FRX31_017042</name>
</gene>
<proteinExistence type="predicted"/>
<dbReference type="PANTHER" id="PTHR37614">
    <property type="entry name" value="OS02G0121400 PROTEIN"/>
    <property type="match status" value="1"/>
</dbReference>
<evidence type="ECO:0000313" key="2">
    <source>
        <dbReference type="EMBL" id="KAF5193368.1"/>
    </source>
</evidence>
<dbReference type="Proteomes" id="UP000554482">
    <property type="component" value="Unassembled WGS sequence"/>
</dbReference>
<accession>A0A7J6W964</accession>
<feature type="compositionally biased region" description="Basic and acidic residues" evidence="1">
    <location>
        <begin position="13"/>
        <end position="24"/>
    </location>
</feature>
<name>A0A7J6W964_THATH</name>
<feature type="region of interest" description="Disordered" evidence="1">
    <location>
        <begin position="1"/>
        <end position="27"/>
    </location>
</feature>
<feature type="region of interest" description="Disordered" evidence="1">
    <location>
        <begin position="66"/>
        <end position="160"/>
    </location>
</feature>
<dbReference type="EMBL" id="JABWDY010020136">
    <property type="protein sequence ID" value="KAF5193368.1"/>
    <property type="molecule type" value="Genomic_DNA"/>
</dbReference>
<evidence type="ECO:0000256" key="1">
    <source>
        <dbReference type="SAM" id="MobiDB-lite"/>
    </source>
</evidence>
<dbReference type="PANTHER" id="PTHR37614:SF2">
    <property type="entry name" value="OS02G0121400 PROTEIN"/>
    <property type="match status" value="1"/>
</dbReference>
<comment type="caution">
    <text evidence="2">The sequence shown here is derived from an EMBL/GenBank/DDBJ whole genome shotgun (WGS) entry which is preliminary data.</text>
</comment>